<sequence>MDITATLLVTNRERESTRDAKLDAREEALADRRRDRQRSCLGNLCLGENHSIRPRAQVQSHLALYGRHPFHQKSTQGGIWCKRSRVSDQSGR</sequence>
<keyword evidence="3" id="KW-1185">Reference proteome</keyword>
<protein>
    <submittedName>
        <fullName evidence="2">Uncharacterized protein</fullName>
    </submittedName>
</protein>
<gene>
    <name evidence="2" type="ORF">KC19_VG015200</name>
</gene>
<evidence type="ECO:0000256" key="1">
    <source>
        <dbReference type="SAM" id="MobiDB-lite"/>
    </source>
</evidence>
<evidence type="ECO:0000313" key="3">
    <source>
        <dbReference type="Proteomes" id="UP000822688"/>
    </source>
</evidence>
<proteinExistence type="predicted"/>
<feature type="region of interest" description="Disordered" evidence="1">
    <location>
        <begin position="1"/>
        <end position="36"/>
    </location>
</feature>
<organism evidence="2 3">
    <name type="scientific">Ceratodon purpureus</name>
    <name type="common">Fire moss</name>
    <name type="synonym">Dicranum purpureum</name>
    <dbReference type="NCBI Taxonomy" id="3225"/>
    <lineage>
        <taxon>Eukaryota</taxon>
        <taxon>Viridiplantae</taxon>
        <taxon>Streptophyta</taxon>
        <taxon>Embryophyta</taxon>
        <taxon>Bryophyta</taxon>
        <taxon>Bryophytina</taxon>
        <taxon>Bryopsida</taxon>
        <taxon>Dicranidae</taxon>
        <taxon>Pseudoditrichales</taxon>
        <taxon>Ditrichaceae</taxon>
        <taxon>Ceratodon</taxon>
    </lineage>
</organism>
<dbReference type="EMBL" id="CM026426">
    <property type="protein sequence ID" value="KAG0571485.1"/>
    <property type="molecule type" value="Genomic_DNA"/>
</dbReference>
<dbReference type="Proteomes" id="UP000822688">
    <property type="component" value="Chromosome V"/>
</dbReference>
<dbReference type="AlphaFoldDB" id="A0A8T0HL12"/>
<name>A0A8T0HL12_CERPU</name>
<evidence type="ECO:0000313" key="2">
    <source>
        <dbReference type="EMBL" id="KAG0571485.1"/>
    </source>
</evidence>
<comment type="caution">
    <text evidence="2">The sequence shown here is derived from an EMBL/GenBank/DDBJ whole genome shotgun (WGS) entry which is preliminary data.</text>
</comment>
<accession>A0A8T0HL12</accession>
<feature type="compositionally biased region" description="Basic and acidic residues" evidence="1">
    <location>
        <begin position="11"/>
        <end position="36"/>
    </location>
</feature>
<reference evidence="2" key="1">
    <citation type="submission" date="2020-06" db="EMBL/GenBank/DDBJ databases">
        <title>WGS assembly of Ceratodon purpureus strain R40.</title>
        <authorList>
            <person name="Carey S.B."/>
            <person name="Jenkins J."/>
            <person name="Shu S."/>
            <person name="Lovell J.T."/>
            <person name="Sreedasyam A."/>
            <person name="Maumus F."/>
            <person name="Tiley G.P."/>
            <person name="Fernandez-Pozo N."/>
            <person name="Barry K."/>
            <person name="Chen C."/>
            <person name="Wang M."/>
            <person name="Lipzen A."/>
            <person name="Daum C."/>
            <person name="Saski C.A."/>
            <person name="Payton A.C."/>
            <person name="Mcbreen J.C."/>
            <person name="Conrad R.E."/>
            <person name="Kollar L.M."/>
            <person name="Olsson S."/>
            <person name="Huttunen S."/>
            <person name="Landis J.B."/>
            <person name="Wickett N.J."/>
            <person name="Johnson M.G."/>
            <person name="Rensing S.A."/>
            <person name="Grimwood J."/>
            <person name="Schmutz J."/>
            <person name="Mcdaniel S.F."/>
        </authorList>
    </citation>
    <scope>NUCLEOTIDE SEQUENCE</scope>
    <source>
        <strain evidence="2">R40</strain>
    </source>
</reference>